<evidence type="ECO:0000256" key="1">
    <source>
        <dbReference type="ARBA" id="ARBA00006987"/>
    </source>
</evidence>
<keyword evidence="2" id="KW-0732">Signal</keyword>
<sequence>MLAAGLCGALATPALAQPAWPSRPIRWIVGFAPGGVGDLTTRLVAAKLGMALGQTVVVENRPSAGGIVAAETVARAAPDGHTLLLLTTTDATASAIYQRLSYDIMRDLEFVGQMSFFDHALVTSANSPYRTLDDVIAAARARPGSINLGSIAVGNAQHLGAELFRSMTRTDLVIVPYRSTPDLLNATATGDVQLASEILAPVLPQATGGRLRVLAVAAPQRFAGLPEVPTAEEAGVPGYVVRSWNGIAVPARTPRPIVDRLNAELLRTVALPDIREKMLELGVQPVTTTTPESFRAYVAQEHARWSQVVTQADIPRQ</sequence>
<gene>
    <name evidence="3" type="ORF">GCM10011320_26780</name>
</gene>
<protein>
    <submittedName>
        <fullName evidence="3">MFS transporter</fullName>
    </submittedName>
</protein>
<dbReference type="Pfam" id="PF03401">
    <property type="entry name" value="TctC"/>
    <property type="match status" value="1"/>
</dbReference>
<feature type="chain" id="PRO_5036950604" evidence="2">
    <location>
        <begin position="17"/>
        <end position="317"/>
    </location>
</feature>
<reference evidence="3" key="1">
    <citation type="journal article" date="2014" name="Int. J. Syst. Evol. Microbiol.">
        <title>Complete genome sequence of Corynebacterium casei LMG S-19264T (=DSM 44701T), isolated from a smear-ripened cheese.</title>
        <authorList>
            <consortium name="US DOE Joint Genome Institute (JGI-PGF)"/>
            <person name="Walter F."/>
            <person name="Albersmeier A."/>
            <person name="Kalinowski J."/>
            <person name="Ruckert C."/>
        </authorList>
    </citation>
    <scope>NUCLEOTIDE SEQUENCE</scope>
    <source>
        <strain evidence="3">CGMCC 1.3617</strain>
    </source>
</reference>
<dbReference type="PIRSF" id="PIRSF017082">
    <property type="entry name" value="YflP"/>
    <property type="match status" value="1"/>
</dbReference>
<dbReference type="InterPro" id="IPR005064">
    <property type="entry name" value="BUG"/>
</dbReference>
<comment type="similarity">
    <text evidence="1">Belongs to the UPF0065 (bug) family.</text>
</comment>
<proteinExistence type="inferred from homology"/>
<evidence type="ECO:0000313" key="3">
    <source>
        <dbReference type="EMBL" id="GGJ18097.1"/>
    </source>
</evidence>
<evidence type="ECO:0000256" key="2">
    <source>
        <dbReference type="SAM" id="SignalP"/>
    </source>
</evidence>
<evidence type="ECO:0000313" key="4">
    <source>
        <dbReference type="Proteomes" id="UP000661507"/>
    </source>
</evidence>
<dbReference type="Gene3D" id="3.40.190.10">
    <property type="entry name" value="Periplasmic binding protein-like II"/>
    <property type="match status" value="1"/>
</dbReference>
<keyword evidence="4" id="KW-1185">Reference proteome</keyword>
<name>A0A917KPC1_9PROT</name>
<feature type="signal peptide" evidence="2">
    <location>
        <begin position="1"/>
        <end position="16"/>
    </location>
</feature>
<dbReference type="PANTHER" id="PTHR42928:SF5">
    <property type="entry name" value="BLR1237 PROTEIN"/>
    <property type="match status" value="1"/>
</dbReference>
<dbReference type="Proteomes" id="UP000661507">
    <property type="component" value="Unassembled WGS sequence"/>
</dbReference>
<accession>A0A917KPC1</accession>
<dbReference type="PANTHER" id="PTHR42928">
    <property type="entry name" value="TRICARBOXYLATE-BINDING PROTEIN"/>
    <property type="match status" value="1"/>
</dbReference>
<organism evidence="3 4">
    <name type="scientific">Neoroseomonas lacus</name>
    <dbReference type="NCBI Taxonomy" id="287609"/>
    <lineage>
        <taxon>Bacteria</taxon>
        <taxon>Pseudomonadati</taxon>
        <taxon>Pseudomonadota</taxon>
        <taxon>Alphaproteobacteria</taxon>
        <taxon>Acetobacterales</taxon>
        <taxon>Acetobacteraceae</taxon>
        <taxon>Neoroseomonas</taxon>
    </lineage>
</organism>
<dbReference type="EMBL" id="BMKW01000006">
    <property type="protein sequence ID" value="GGJ18097.1"/>
    <property type="molecule type" value="Genomic_DNA"/>
</dbReference>
<reference evidence="3" key="2">
    <citation type="submission" date="2020-09" db="EMBL/GenBank/DDBJ databases">
        <authorList>
            <person name="Sun Q."/>
            <person name="Zhou Y."/>
        </authorList>
    </citation>
    <scope>NUCLEOTIDE SEQUENCE</scope>
    <source>
        <strain evidence="3">CGMCC 1.3617</strain>
    </source>
</reference>
<dbReference type="Gene3D" id="3.40.190.150">
    <property type="entry name" value="Bordetella uptake gene, domain 1"/>
    <property type="match status" value="1"/>
</dbReference>
<comment type="caution">
    <text evidence="3">The sequence shown here is derived from an EMBL/GenBank/DDBJ whole genome shotgun (WGS) entry which is preliminary data.</text>
</comment>
<dbReference type="InterPro" id="IPR042100">
    <property type="entry name" value="Bug_dom1"/>
</dbReference>
<dbReference type="SUPFAM" id="SSF53850">
    <property type="entry name" value="Periplasmic binding protein-like II"/>
    <property type="match status" value="1"/>
</dbReference>
<dbReference type="AlphaFoldDB" id="A0A917KPC1"/>